<comment type="caution">
    <text evidence="2">The sequence shown here is derived from an EMBL/GenBank/DDBJ whole genome shotgun (WGS) entry which is preliminary data.</text>
</comment>
<evidence type="ECO:0000313" key="3">
    <source>
        <dbReference type="Proteomes" id="UP001237448"/>
    </source>
</evidence>
<feature type="transmembrane region" description="Helical" evidence="1">
    <location>
        <begin position="108"/>
        <end position="126"/>
    </location>
</feature>
<feature type="transmembrane region" description="Helical" evidence="1">
    <location>
        <begin position="73"/>
        <end position="88"/>
    </location>
</feature>
<dbReference type="InterPro" id="IPR018687">
    <property type="entry name" value="DUF2177_membr"/>
</dbReference>
<dbReference type="Proteomes" id="UP001237448">
    <property type="component" value="Unassembled WGS sequence"/>
</dbReference>
<organism evidence="2 3">
    <name type="scientific">Labrys monachus</name>
    <dbReference type="NCBI Taxonomy" id="217067"/>
    <lineage>
        <taxon>Bacteria</taxon>
        <taxon>Pseudomonadati</taxon>
        <taxon>Pseudomonadota</taxon>
        <taxon>Alphaproteobacteria</taxon>
        <taxon>Hyphomicrobiales</taxon>
        <taxon>Xanthobacteraceae</taxon>
        <taxon>Labrys</taxon>
    </lineage>
</organism>
<keyword evidence="1" id="KW-0812">Transmembrane</keyword>
<gene>
    <name evidence="2" type="ORF">J3R73_005602</name>
</gene>
<dbReference type="Pfam" id="PF09945">
    <property type="entry name" value="DUF2177"/>
    <property type="match status" value="1"/>
</dbReference>
<keyword evidence="1" id="KW-0472">Membrane</keyword>
<name>A0ABU0FMH4_9HYPH</name>
<evidence type="ECO:0000256" key="1">
    <source>
        <dbReference type="SAM" id="Phobius"/>
    </source>
</evidence>
<accession>A0ABU0FMH4</accession>
<keyword evidence="1" id="KW-1133">Transmembrane helix</keyword>
<evidence type="ECO:0000313" key="2">
    <source>
        <dbReference type="EMBL" id="MDQ0395810.1"/>
    </source>
</evidence>
<dbReference type="EMBL" id="JAUSVK010000001">
    <property type="protein sequence ID" value="MDQ0395810.1"/>
    <property type="molecule type" value="Genomic_DNA"/>
</dbReference>
<keyword evidence="3" id="KW-1185">Reference proteome</keyword>
<protein>
    <submittedName>
        <fullName evidence="2">Membrane protein</fullName>
    </submittedName>
</protein>
<feature type="transmembrane region" description="Helical" evidence="1">
    <location>
        <begin position="47"/>
        <end position="66"/>
    </location>
</feature>
<sequence>MARFLAAYAGAALCLLGLDLVWLTQMTSLLYRPFLGPLMADRVSPAPAVLFYALYLVGVVQLAVAVSGHWREAVLRGALLGLVAYGTYDLTNHATLKGWPAVLTLADMAWGTVLTACAAGIGYAAASRLGRSPYALT</sequence>
<reference evidence="2 3" key="1">
    <citation type="submission" date="2023-07" db="EMBL/GenBank/DDBJ databases">
        <title>Genomic Encyclopedia of Type Strains, Phase IV (KMG-IV): sequencing the most valuable type-strain genomes for metagenomic binning, comparative biology and taxonomic classification.</title>
        <authorList>
            <person name="Goeker M."/>
        </authorList>
    </citation>
    <scope>NUCLEOTIDE SEQUENCE [LARGE SCALE GENOMIC DNA]</scope>
    <source>
        <strain evidence="2 3">DSM 5896</strain>
    </source>
</reference>
<proteinExistence type="predicted"/>
<dbReference type="RefSeq" id="WP_307435070.1">
    <property type="nucleotide sequence ID" value="NZ_JAUSVK010000001.1"/>
</dbReference>